<sequence length="88" mass="10228">MGFKLEISVKARLDVQDAVNWYNAQVPNLGRKFTNDFRAVLRYIQKVPFSFRKLNASKREAPLKIFPYLIIYEIRGSKIIVLGVFGCF</sequence>
<proteinExistence type="predicted"/>
<organism evidence="2 3">
    <name type="scientific">Salegentibacter echinorum</name>
    <dbReference type="NCBI Taxonomy" id="1073325"/>
    <lineage>
        <taxon>Bacteria</taxon>
        <taxon>Pseudomonadati</taxon>
        <taxon>Bacteroidota</taxon>
        <taxon>Flavobacteriia</taxon>
        <taxon>Flavobacteriales</taxon>
        <taxon>Flavobacteriaceae</taxon>
        <taxon>Salegentibacter</taxon>
    </lineage>
</organism>
<protein>
    <submittedName>
        <fullName evidence="2">ParE toxin of type II toxin-antitoxin system, parDE</fullName>
    </submittedName>
</protein>
<dbReference type="Gene3D" id="3.30.2310.20">
    <property type="entry name" value="RelE-like"/>
    <property type="match status" value="1"/>
</dbReference>
<evidence type="ECO:0000313" key="2">
    <source>
        <dbReference type="EMBL" id="SHF68886.1"/>
    </source>
</evidence>
<dbReference type="Pfam" id="PF05016">
    <property type="entry name" value="ParE_toxin"/>
    <property type="match status" value="1"/>
</dbReference>
<dbReference type="OrthoDB" id="595476at2"/>
<keyword evidence="3" id="KW-1185">Reference proteome</keyword>
<dbReference type="Proteomes" id="UP000183945">
    <property type="component" value="Unassembled WGS sequence"/>
</dbReference>
<dbReference type="EMBL" id="FQVT01000002">
    <property type="protein sequence ID" value="SHF68886.1"/>
    <property type="molecule type" value="Genomic_DNA"/>
</dbReference>
<dbReference type="InterPro" id="IPR007712">
    <property type="entry name" value="RelE/ParE_toxin"/>
</dbReference>
<dbReference type="STRING" id="1073325.SAMN05444483_10256"/>
<keyword evidence="1" id="KW-1277">Toxin-antitoxin system</keyword>
<evidence type="ECO:0000256" key="1">
    <source>
        <dbReference type="ARBA" id="ARBA00022649"/>
    </source>
</evidence>
<dbReference type="InterPro" id="IPR035093">
    <property type="entry name" value="RelE/ParE_toxin_dom_sf"/>
</dbReference>
<dbReference type="RefSeq" id="WP_072876992.1">
    <property type="nucleotide sequence ID" value="NZ_FQVT01000002.1"/>
</dbReference>
<gene>
    <name evidence="2" type="ORF">SAMN05444483_10256</name>
</gene>
<dbReference type="AlphaFoldDB" id="A0A1M5DPQ6"/>
<name>A0A1M5DPQ6_SALEC</name>
<accession>A0A1M5DPQ6</accession>
<reference evidence="3" key="1">
    <citation type="submission" date="2016-11" db="EMBL/GenBank/DDBJ databases">
        <authorList>
            <person name="Varghese N."/>
            <person name="Submissions S."/>
        </authorList>
    </citation>
    <scope>NUCLEOTIDE SEQUENCE [LARGE SCALE GENOMIC DNA]</scope>
    <source>
        <strain evidence="3">DSM 24579</strain>
    </source>
</reference>
<evidence type="ECO:0000313" key="3">
    <source>
        <dbReference type="Proteomes" id="UP000183945"/>
    </source>
</evidence>